<dbReference type="EMBL" id="JACPNR010000009">
    <property type="protein sequence ID" value="MBI2678630.1"/>
    <property type="molecule type" value="Genomic_DNA"/>
</dbReference>
<dbReference type="Proteomes" id="UP000779809">
    <property type="component" value="Unassembled WGS sequence"/>
</dbReference>
<gene>
    <name evidence="1" type="ORF">HYX28_07590</name>
</gene>
<proteinExistence type="predicted"/>
<protein>
    <submittedName>
        <fullName evidence="1">Uncharacterized protein</fullName>
    </submittedName>
</protein>
<dbReference type="AlphaFoldDB" id="A0A932EPB0"/>
<sequence>MPRKTKAKSAPKSRPATHADADIMLRTYEHRRDPKLREARNYILFQWAPTTTEEFATTAFNFGTQEQTFFRMVFSYWEQTAALAHRGAVHQELFDDFSGELFFLYAKYGDFFPIMRERLNPNFGRHMEAVANATPERRARVELARKMIASRRAQPKAAGQ</sequence>
<accession>A0A932EPB0</accession>
<dbReference type="Pfam" id="PF15956">
    <property type="entry name" value="DUF4760"/>
    <property type="match status" value="1"/>
</dbReference>
<comment type="caution">
    <text evidence="1">The sequence shown here is derived from an EMBL/GenBank/DDBJ whole genome shotgun (WGS) entry which is preliminary data.</text>
</comment>
<evidence type="ECO:0000313" key="1">
    <source>
        <dbReference type="EMBL" id="MBI2678630.1"/>
    </source>
</evidence>
<organism evidence="1 2">
    <name type="scientific">Candidatus Korobacter versatilis</name>
    <dbReference type="NCBI Taxonomy" id="658062"/>
    <lineage>
        <taxon>Bacteria</taxon>
        <taxon>Pseudomonadati</taxon>
        <taxon>Acidobacteriota</taxon>
        <taxon>Terriglobia</taxon>
        <taxon>Terriglobales</taxon>
        <taxon>Candidatus Korobacteraceae</taxon>
        <taxon>Candidatus Korobacter</taxon>
    </lineage>
</organism>
<name>A0A932EPB0_9BACT</name>
<reference evidence="1" key="1">
    <citation type="submission" date="2020-07" db="EMBL/GenBank/DDBJ databases">
        <title>Huge and variable diversity of episymbiotic CPR bacteria and DPANN archaea in groundwater ecosystems.</title>
        <authorList>
            <person name="He C.Y."/>
            <person name="Keren R."/>
            <person name="Whittaker M."/>
            <person name="Farag I.F."/>
            <person name="Doudna J."/>
            <person name="Cate J.H.D."/>
            <person name="Banfield J.F."/>
        </authorList>
    </citation>
    <scope>NUCLEOTIDE SEQUENCE</scope>
    <source>
        <strain evidence="1">NC_groundwater_580_Pr5_B-0.1um_64_19</strain>
    </source>
</reference>
<dbReference type="InterPro" id="IPR031876">
    <property type="entry name" value="DUF4760"/>
</dbReference>
<evidence type="ECO:0000313" key="2">
    <source>
        <dbReference type="Proteomes" id="UP000779809"/>
    </source>
</evidence>